<proteinExistence type="predicted"/>
<gene>
    <name evidence="1" type="ORF">NBR_LOCUS4320</name>
</gene>
<dbReference type="EMBL" id="UYSL01007809">
    <property type="protein sequence ID" value="VDL67909.1"/>
    <property type="molecule type" value="Genomic_DNA"/>
</dbReference>
<dbReference type="WBParaSite" id="NBR_0000432001-mRNA-1">
    <property type="protein sequence ID" value="NBR_0000432001-mRNA-1"/>
    <property type="gene ID" value="NBR_0000432001"/>
</dbReference>
<protein>
    <submittedName>
        <fullName evidence="1 3">Uncharacterized protein</fullName>
    </submittedName>
</protein>
<dbReference type="AlphaFoldDB" id="A0A0N4XP68"/>
<sequence>MFASIRILSKRFFRSTRDEFFCRFTYLLDYYFQLDVTTEIVYLQRKGIDMAKYRPAIRFNPDKIQLIPKNPVIPGCIKIK</sequence>
<organism evidence="3">
    <name type="scientific">Nippostrongylus brasiliensis</name>
    <name type="common">Rat hookworm</name>
    <dbReference type="NCBI Taxonomy" id="27835"/>
    <lineage>
        <taxon>Eukaryota</taxon>
        <taxon>Metazoa</taxon>
        <taxon>Ecdysozoa</taxon>
        <taxon>Nematoda</taxon>
        <taxon>Chromadorea</taxon>
        <taxon>Rhabditida</taxon>
        <taxon>Rhabditina</taxon>
        <taxon>Rhabditomorpha</taxon>
        <taxon>Strongyloidea</taxon>
        <taxon>Heligmosomidae</taxon>
        <taxon>Nippostrongylus</taxon>
    </lineage>
</organism>
<keyword evidence="2" id="KW-1185">Reference proteome</keyword>
<reference evidence="3" key="1">
    <citation type="submission" date="2017-02" db="UniProtKB">
        <authorList>
            <consortium name="WormBaseParasite"/>
        </authorList>
    </citation>
    <scope>IDENTIFICATION</scope>
</reference>
<accession>A0A0N4XP68</accession>
<evidence type="ECO:0000313" key="1">
    <source>
        <dbReference type="EMBL" id="VDL67909.1"/>
    </source>
</evidence>
<evidence type="ECO:0000313" key="2">
    <source>
        <dbReference type="Proteomes" id="UP000271162"/>
    </source>
</evidence>
<evidence type="ECO:0000313" key="3">
    <source>
        <dbReference type="WBParaSite" id="NBR_0000432001-mRNA-1"/>
    </source>
</evidence>
<dbReference type="STRING" id="27835.A0A0N4XP68"/>
<dbReference type="Proteomes" id="UP000271162">
    <property type="component" value="Unassembled WGS sequence"/>
</dbReference>
<name>A0A0N4XP68_NIPBR</name>
<reference evidence="1 2" key="2">
    <citation type="submission" date="2018-11" db="EMBL/GenBank/DDBJ databases">
        <authorList>
            <consortium name="Pathogen Informatics"/>
        </authorList>
    </citation>
    <scope>NUCLEOTIDE SEQUENCE [LARGE SCALE GENOMIC DNA]</scope>
</reference>